<dbReference type="OrthoDB" id="2889017at2"/>
<evidence type="ECO:0000313" key="1">
    <source>
        <dbReference type="EMBL" id="TCB58630.1"/>
    </source>
</evidence>
<organism evidence="1 2">
    <name type="scientific">Acinetobacter terrae</name>
    <dbReference type="NCBI Taxonomy" id="2731247"/>
    <lineage>
        <taxon>Bacteria</taxon>
        <taxon>Pseudomonadati</taxon>
        <taxon>Pseudomonadota</taxon>
        <taxon>Gammaproteobacteria</taxon>
        <taxon>Moraxellales</taxon>
        <taxon>Moraxellaceae</taxon>
        <taxon>Acinetobacter</taxon>
        <taxon>Acinetobacter Taxon 24</taxon>
    </lineage>
</organism>
<gene>
    <name evidence="1" type="ORF">E0H85_10225</name>
</gene>
<dbReference type="RefSeq" id="WP_131271450.1">
    <property type="nucleotide sequence ID" value="NZ_SJOA01000011.1"/>
</dbReference>
<proteinExistence type="predicted"/>
<dbReference type="EMBL" id="SJOA01000011">
    <property type="protein sequence ID" value="TCB58630.1"/>
    <property type="molecule type" value="Genomic_DNA"/>
</dbReference>
<dbReference type="AlphaFoldDB" id="A0A4R0EM41"/>
<evidence type="ECO:0000313" key="2">
    <source>
        <dbReference type="Proteomes" id="UP000291380"/>
    </source>
</evidence>
<protein>
    <submittedName>
        <fullName evidence="1">Uncharacterized protein</fullName>
    </submittedName>
</protein>
<comment type="caution">
    <text evidence="1">The sequence shown here is derived from an EMBL/GenBank/DDBJ whole genome shotgun (WGS) entry which is preliminary data.</text>
</comment>
<accession>A0A4R0EM41</accession>
<reference evidence="1 2" key="1">
    <citation type="submission" date="2019-02" db="EMBL/GenBank/DDBJ databases">
        <title>High diversity of culturable Acinetobacter species in natural soil and water ecosystems.</title>
        <authorList>
            <person name="Radolfova-Krizova L."/>
            <person name="Nemec A."/>
        </authorList>
    </citation>
    <scope>NUCLEOTIDE SEQUENCE [LARGE SCALE GENOMIC DNA]</scope>
    <source>
        <strain evidence="1 2">ANC 4281</strain>
    </source>
</reference>
<name>A0A4R0EM41_9GAMM</name>
<sequence length="87" mass="10273">MNDSNLNKTEVPLTDILSNYFFENHTNFKNLNDFFIKAGYEINSRTDIDDIPQEKIDLFVKNNTKFNNFSSLQMEATLEYIARKIKE</sequence>
<dbReference type="Proteomes" id="UP000291380">
    <property type="component" value="Unassembled WGS sequence"/>
</dbReference>